<organism evidence="2 3">
    <name type="scientific">Blyttiomyces helicus</name>
    <dbReference type="NCBI Taxonomy" id="388810"/>
    <lineage>
        <taxon>Eukaryota</taxon>
        <taxon>Fungi</taxon>
        <taxon>Fungi incertae sedis</taxon>
        <taxon>Chytridiomycota</taxon>
        <taxon>Chytridiomycota incertae sedis</taxon>
        <taxon>Chytridiomycetes</taxon>
        <taxon>Chytridiomycetes incertae sedis</taxon>
        <taxon>Blyttiomyces</taxon>
    </lineage>
</organism>
<gene>
    <name evidence="2" type="ORF">BDK51DRAFT_44683</name>
</gene>
<proteinExistence type="predicted"/>
<reference evidence="3" key="1">
    <citation type="journal article" date="2018" name="Nat. Microbiol.">
        <title>Leveraging single-cell genomics to expand the fungal tree of life.</title>
        <authorList>
            <person name="Ahrendt S.R."/>
            <person name="Quandt C.A."/>
            <person name="Ciobanu D."/>
            <person name="Clum A."/>
            <person name="Salamov A."/>
            <person name="Andreopoulos B."/>
            <person name="Cheng J.F."/>
            <person name="Woyke T."/>
            <person name="Pelin A."/>
            <person name="Henrissat B."/>
            <person name="Reynolds N.K."/>
            <person name="Benny G.L."/>
            <person name="Smith M.E."/>
            <person name="James T.Y."/>
            <person name="Grigoriev I.V."/>
        </authorList>
    </citation>
    <scope>NUCLEOTIDE SEQUENCE [LARGE SCALE GENOMIC DNA]</scope>
</reference>
<dbReference type="EMBL" id="KZ994125">
    <property type="protein sequence ID" value="RKO93755.1"/>
    <property type="molecule type" value="Genomic_DNA"/>
</dbReference>
<evidence type="ECO:0000256" key="1">
    <source>
        <dbReference type="SAM" id="MobiDB-lite"/>
    </source>
</evidence>
<name>A0A4P9WNB2_9FUNG</name>
<feature type="region of interest" description="Disordered" evidence="1">
    <location>
        <begin position="1"/>
        <end position="31"/>
    </location>
</feature>
<keyword evidence="3" id="KW-1185">Reference proteome</keyword>
<accession>A0A4P9WNB2</accession>
<evidence type="ECO:0000313" key="2">
    <source>
        <dbReference type="EMBL" id="RKO93755.1"/>
    </source>
</evidence>
<protein>
    <submittedName>
        <fullName evidence="2">Uncharacterized protein</fullName>
    </submittedName>
</protein>
<sequence length="237" mass="26681">MEPGRTLRLGTRSRRTSATASRPASASLTQNKTVVSPKVPVVTDGHYLRRQGAQSWVSTFQELWPSRRVRSSRRRQARLSPELPLMDGSVQWSNATKHGEVGYGKHTKCLPDKSWIRAEPEAWKPVTLAPCPNRWKSKYDQTTYHRPLFVVALSPFQHEGCTSQLHPDFHVGRVHISYRIGDKFMLNLYGINIPLGPTLPRKFMPNWTGPFAVLSGGPAQDTYKLDLASSNIPDVLP</sequence>
<evidence type="ECO:0000313" key="3">
    <source>
        <dbReference type="Proteomes" id="UP000269721"/>
    </source>
</evidence>
<dbReference type="AlphaFoldDB" id="A0A4P9WNB2"/>
<dbReference type="Proteomes" id="UP000269721">
    <property type="component" value="Unassembled WGS sequence"/>
</dbReference>